<comment type="caution">
    <text evidence="2">The sequence shown here is derived from an EMBL/GenBank/DDBJ whole genome shotgun (WGS) entry which is preliminary data.</text>
</comment>
<keyword evidence="1" id="KW-0812">Transmembrane</keyword>
<accession>A0A848I2Z7</accession>
<keyword evidence="1" id="KW-1133">Transmembrane helix</keyword>
<dbReference type="Proteomes" id="UP000544134">
    <property type="component" value="Unassembled WGS sequence"/>
</dbReference>
<protein>
    <submittedName>
        <fullName evidence="2">Uncharacterized protein</fullName>
    </submittedName>
</protein>
<dbReference type="EMBL" id="JABBGJ010000002">
    <property type="protein sequence ID" value="NML96637.1"/>
    <property type="molecule type" value="Genomic_DNA"/>
</dbReference>
<proteinExistence type="predicted"/>
<feature type="transmembrane region" description="Helical" evidence="1">
    <location>
        <begin position="100"/>
        <end position="122"/>
    </location>
</feature>
<gene>
    <name evidence="2" type="ORF">HHL24_01480</name>
</gene>
<evidence type="ECO:0000313" key="3">
    <source>
        <dbReference type="Proteomes" id="UP000544134"/>
    </source>
</evidence>
<name>A0A848I2Z7_9BURK</name>
<evidence type="ECO:0000313" key="2">
    <source>
        <dbReference type="EMBL" id="NML96637.1"/>
    </source>
</evidence>
<reference evidence="2 3" key="1">
    <citation type="submission" date="2020-04" db="EMBL/GenBank/DDBJ databases">
        <title>Paraburkholderia sp. RP-4-7 isolated from soil.</title>
        <authorList>
            <person name="Dahal R.H."/>
        </authorList>
    </citation>
    <scope>NUCLEOTIDE SEQUENCE [LARGE SCALE GENOMIC DNA]</scope>
    <source>
        <strain evidence="2 3">RP-4-7</strain>
    </source>
</reference>
<dbReference type="AlphaFoldDB" id="A0A848I2Z7"/>
<sequence length="308" mass="33351">MFNFMIIGLGALATALATTLQHENLLPTRVICGLGIAIALIFLCMDLRSRSLYDFAGDILLDLEENSIFADRQDFDPRHRNEPVPFGIYKRAILKAALKLRYLMPTVAILFAGFFLVMLIFAGSLGKGGDDLSGQPQICIAESRCPAEAGGPVPVPSKGTLILSERFPAFEKGSYRMDCGKDEVQAKLARIHDAITRAEQNRMKTVVFLIGSTDRTPLTKKFASQFESNSALAGARVAAVETCLRATLAAGNSSSAATPEIERFVSGPLYIAKADKRSSDAENLMAADRNVSVLVLGFPVNEMTKSPQ</sequence>
<feature type="transmembrane region" description="Helical" evidence="1">
    <location>
        <begin position="27"/>
        <end position="45"/>
    </location>
</feature>
<evidence type="ECO:0000256" key="1">
    <source>
        <dbReference type="SAM" id="Phobius"/>
    </source>
</evidence>
<keyword evidence="1" id="KW-0472">Membrane</keyword>
<dbReference type="RefSeq" id="WP_169483624.1">
    <property type="nucleotide sequence ID" value="NZ_JABBGJ010000002.1"/>
</dbReference>
<organism evidence="2 3">
    <name type="scientific">Paraburkholderia polaris</name>
    <dbReference type="NCBI Taxonomy" id="2728848"/>
    <lineage>
        <taxon>Bacteria</taxon>
        <taxon>Pseudomonadati</taxon>
        <taxon>Pseudomonadota</taxon>
        <taxon>Betaproteobacteria</taxon>
        <taxon>Burkholderiales</taxon>
        <taxon>Burkholderiaceae</taxon>
        <taxon>Paraburkholderia</taxon>
    </lineage>
</organism>
<keyword evidence="3" id="KW-1185">Reference proteome</keyword>